<feature type="region of interest" description="Disordered" evidence="1">
    <location>
        <begin position="192"/>
        <end position="218"/>
    </location>
</feature>
<evidence type="ECO:0000313" key="2">
    <source>
        <dbReference type="EMBL" id="RKU48899.1"/>
    </source>
</evidence>
<feature type="compositionally biased region" description="Basic and acidic residues" evidence="1">
    <location>
        <begin position="94"/>
        <end position="104"/>
    </location>
</feature>
<accession>A0A420YLZ0</accession>
<feature type="compositionally biased region" description="Basic residues" evidence="1">
    <location>
        <begin position="62"/>
        <end position="74"/>
    </location>
</feature>
<dbReference type="Proteomes" id="UP000275385">
    <property type="component" value="Unassembled WGS sequence"/>
</dbReference>
<feature type="compositionally biased region" description="Basic and acidic residues" evidence="1">
    <location>
        <begin position="386"/>
        <end position="400"/>
    </location>
</feature>
<evidence type="ECO:0000256" key="1">
    <source>
        <dbReference type="SAM" id="MobiDB-lite"/>
    </source>
</evidence>
<feature type="compositionally biased region" description="Polar residues" evidence="1">
    <location>
        <begin position="367"/>
        <end position="385"/>
    </location>
</feature>
<keyword evidence="3" id="KW-1185">Reference proteome</keyword>
<feature type="compositionally biased region" description="Basic residues" evidence="1">
    <location>
        <begin position="130"/>
        <end position="140"/>
    </location>
</feature>
<feature type="region of interest" description="Disordered" evidence="1">
    <location>
        <begin position="329"/>
        <end position="351"/>
    </location>
</feature>
<dbReference type="OrthoDB" id="4152802at2759"/>
<feature type="compositionally biased region" description="Basic residues" evidence="1">
    <location>
        <begin position="1"/>
        <end position="14"/>
    </location>
</feature>
<gene>
    <name evidence="2" type="ORF">DL546_008739</name>
</gene>
<feature type="compositionally biased region" description="Polar residues" evidence="1">
    <location>
        <begin position="410"/>
        <end position="423"/>
    </location>
</feature>
<dbReference type="STRING" id="177199.A0A420YLZ0"/>
<organism evidence="2 3">
    <name type="scientific">Coniochaeta pulveracea</name>
    <dbReference type="NCBI Taxonomy" id="177199"/>
    <lineage>
        <taxon>Eukaryota</taxon>
        <taxon>Fungi</taxon>
        <taxon>Dikarya</taxon>
        <taxon>Ascomycota</taxon>
        <taxon>Pezizomycotina</taxon>
        <taxon>Sordariomycetes</taxon>
        <taxon>Sordariomycetidae</taxon>
        <taxon>Coniochaetales</taxon>
        <taxon>Coniochaetaceae</taxon>
        <taxon>Coniochaeta</taxon>
    </lineage>
</organism>
<feature type="compositionally biased region" description="Basic and acidic residues" evidence="1">
    <location>
        <begin position="455"/>
        <end position="469"/>
    </location>
</feature>
<feature type="region of interest" description="Disordered" evidence="1">
    <location>
        <begin position="745"/>
        <end position="778"/>
    </location>
</feature>
<reference evidence="2 3" key="1">
    <citation type="submission" date="2018-08" db="EMBL/GenBank/DDBJ databases">
        <title>Draft genome of the lignicolous fungus Coniochaeta pulveracea.</title>
        <authorList>
            <person name="Borstlap C.J."/>
            <person name="De Witt R.N."/>
            <person name="Botha A."/>
            <person name="Volschenk H."/>
        </authorList>
    </citation>
    <scope>NUCLEOTIDE SEQUENCE [LARGE SCALE GENOMIC DNA]</scope>
    <source>
        <strain evidence="2 3">CAB683</strain>
    </source>
</reference>
<feature type="compositionally biased region" description="Polar residues" evidence="1">
    <location>
        <begin position="75"/>
        <end position="85"/>
    </location>
</feature>
<feature type="region of interest" description="Disordered" evidence="1">
    <location>
        <begin position="366"/>
        <end position="731"/>
    </location>
</feature>
<feature type="compositionally biased region" description="Polar residues" evidence="1">
    <location>
        <begin position="496"/>
        <end position="516"/>
    </location>
</feature>
<feature type="compositionally biased region" description="Polar residues" evidence="1">
    <location>
        <begin position="549"/>
        <end position="562"/>
    </location>
</feature>
<dbReference type="EMBL" id="QVQW01000003">
    <property type="protein sequence ID" value="RKU48899.1"/>
    <property type="molecule type" value="Genomic_DNA"/>
</dbReference>
<protein>
    <submittedName>
        <fullName evidence="2">Uncharacterized protein</fullName>
    </submittedName>
</protein>
<comment type="caution">
    <text evidence="2">The sequence shown here is derived from an EMBL/GenBank/DDBJ whole genome shotgun (WGS) entry which is preliminary data.</text>
</comment>
<feature type="region of interest" description="Disordered" evidence="1">
    <location>
        <begin position="244"/>
        <end position="282"/>
    </location>
</feature>
<feature type="region of interest" description="Disordered" evidence="1">
    <location>
        <begin position="1"/>
        <end position="147"/>
    </location>
</feature>
<name>A0A420YLZ0_9PEZI</name>
<sequence>MALWPFRRKSRSRRRPDELRGRQSEPILSARNPIDPNVAGGYNSMPSTQGKPRRQPTEPNKLQRRTRTYRRRQKGSLSQQRSNTDGYPAGPSNHGKECGDKEVGGSRSTSEGAFTRVPTLHNKRDAQHLMPRKKSSKRRKNDHDREAEIKAMSDFVPVRPATDEWTAGRPIRKDTRRVYTGLGFGYRRSSRNEWDKENRGSDISPHLADSIRSGMSTDSEGVSWKVSALEALAPRPTLQYTIYPRYAGGHGSDSSGPAPARKPSQRRKLSEREPIPESTLKAHKRIDDLADDLDASDLRELMERDQRRRERKQQIEQERVARRLARRAEKAKAAEAGVTEGQPVQNLERGVLGREDVGLGLDPASAVVTSSRMRPSSHTSLTGSNKETEAPADDEMRPESRPQPLDTFHRTTSLQLETPVSLQETHEPVPALTRSSRQYGNLRPRKSRSKSPLAQEDRAETPETWRKGSETSSSKGPLSWMSLFRWSKQNPRRNSDGPSSFSNTSRETMQTSQLSTPVPPVNYVAQQKHNSGVPRRTMSRFREDLPETTPLSPSASRVQSPEDQAFPTTIAEMSPDIGRESQRLPTPPPEVIDIPGSRSSHHASVEAMRETPSTFSRLDETRPSPEPNAMSLASVDSEASWLSGRVSGRRRSSAVKTQHPYRYSPPQPDTSPVANEASPGEDSIADDEYLSRFTPSQEPSGWNRKSIGEARPSSDGEEEGPRWGSVRGHVPTLVQGPRVNTVKSREGLMNTFGEETDVRAESDDDGDLDEASPSIIETPLEVQRAKSVNLGKGHVRNFSAGSAKLLDLTPRTSVDAKRRSVEPRL</sequence>
<proteinExistence type="predicted"/>
<evidence type="ECO:0000313" key="3">
    <source>
        <dbReference type="Proteomes" id="UP000275385"/>
    </source>
</evidence>
<dbReference type="AlphaFoldDB" id="A0A420YLZ0"/>